<name>A0A432MKI2_9BACT</name>
<gene>
    <name evidence="2" type="ORF">TsocGM_09325</name>
</gene>
<dbReference type="Proteomes" id="UP000280296">
    <property type="component" value="Unassembled WGS sequence"/>
</dbReference>
<dbReference type="EMBL" id="RYZH01000015">
    <property type="protein sequence ID" value="RUL87922.1"/>
    <property type="molecule type" value="Genomic_DNA"/>
</dbReference>
<feature type="signal peptide" evidence="1">
    <location>
        <begin position="1"/>
        <end position="24"/>
    </location>
</feature>
<evidence type="ECO:0000256" key="1">
    <source>
        <dbReference type="SAM" id="SignalP"/>
    </source>
</evidence>
<keyword evidence="3" id="KW-1185">Reference proteome</keyword>
<reference evidence="2 3" key="1">
    <citation type="submission" date="2018-12" db="EMBL/GenBank/DDBJ databases">
        <authorList>
            <person name="Toschakov S.V."/>
        </authorList>
    </citation>
    <scope>NUCLEOTIDE SEQUENCE [LARGE SCALE GENOMIC DNA]</scope>
    <source>
        <strain evidence="2 3">GM2012</strain>
    </source>
</reference>
<dbReference type="AlphaFoldDB" id="A0A432MKI2"/>
<comment type="caution">
    <text evidence="2">The sequence shown here is derived from an EMBL/GenBank/DDBJ whole genome shotgun (WGS) entry which is preliminary data.</text>
</comment>
<dbReference type="InterPro" id="IPR017853">
    <property type="entry name" value="GH"/>
</dbReference>
<evidence type="ECO:0000313" key="3">
    <source>
        <dbReference type="Proteomes" id="UP000280296"/>
    </source>
</evidence>
<dbReference type="SUPFAM" id="SSF51445">
    <property type="entry name" value="(Trans)glycosidases"/>
    <property type="match status" value="1"/>
</dbReference>
<organism evidence="2 3">
    <name type="scientific">Tautonia sociabilis</name>
    <dbReference type="NCBI Taxonomy" id="2080755"/>
    <lineage>
        <taxon>Bacteria</taxon>
        <taxon>Pseudomonadati</taxon>
        <taxon>Planctomycetota</taxon>
        <taxon>Planctomycetia</taxon>
        <taxon>Isosphaerales</taxon>
        <taxon>Isosphaeraceae</taxon>
        <taxon>Tautonia</taxon>
    </lineage>
</organism>
<keyword evidence="1" id="KW-0732">Signal</keyword>
<dbReference type="Gene3D" id="3.20.20.80">
    <property type="entry name" value="Glycosidases"/>
    <property type="match status" value="1"/>
</dbReference>
<feature type="chain" id="PRO_5018973366" description="Glycoside hydrolase family 5 domain-containing protein" evidence="1">
    <location>
        <begin position="25"/>
        <end position="353"/>
    </location>
</feature>
<sequence length="353" mass="39368">MILGRSLALAALTAGLAPCGSAWAREDAGVPAPTKEFEVRDDRPYLGGEPVKLWGLRAGNALMSQAVTERHVNALDTMTAHGINLLGVYLQGSNGGWPDAEAGKNGYTPEGHLKEDFARRLEWLVREADARGMVVMVGLFSPRKDQEFKDEAAVRRAVEETATFLIDRRLKNVFVDLMHEYNHERIDMDLFREPNGADKKARLTAWFSAVAPDIEAGVCPTYKSGTADSYPGMQVRLIQKEAGIPKEGFVVNVEMQRHDPYEDEGIYQPEEFDIMRGYFEQYRAAPNATLLFHSAYFQGITGKSGTGPHPEMGGYGKNGDDRGMRFYFEWVRDNVGRYQYPDHVKGRAGALAR</sequence>
<reference evidence="2 3" key="2">
    <citation type="submission" date="2019-01" db="EMBL/GenBank/DDBJ databases">
        <title>Tautonia sociabilis, a novel thermotolerant planctomycete of Isosphaeraceae family, isolated from a 4000 m deep subterranean habitat.</title>
        <authorList>
            <person name="Kovaleva O.L."/>
            <person name="Elcheninov A.G."/>
            <person name="Van Heerden E."/>
            <person name="Toshchakov S.V."/>
            <person name="Novikov A."/>
            <person name="Bonch-Osmolovskaya E.A."/>
            <person name="Kublanov I.V."/>
        </authorList>
    </citation>
    <scope>NUCLEOTIDE SEQUENCE [LARGE SCALE GENOMIC DNA]</scope>
    <source>
        <strain evidence="2 3">GM2012</strain>
    </source>
</reference>
<evidence type="ECO:0008006" key="4">
    <source>
        <dbReference type="Google" id="ProtNLM"/>
    </source>
</evidence>
<protein>
    <recommendedName>
        <fullName evidence="4">Glycoside hydrolase family 5 domain-containing protein</fullName>
    </recommendedName>
</protein>
<evidence type="ECO:0000313" key="2">
    <source>
        <dbReference type="EMBL" id="RUL87922.1"/>
    </source>
</evidence>
<dbReference type="OrthoDB" id="256467at2"/>
<accession>A0A432MKI2</accession>
<dbReference type="RefSeq" id="WP_126725042.1">
    <property type="nucleotide sequence ID" value="NZ_RYZH01000015.1"/>
</dbReference>
<proteinExistence type="predicted"/>